<reference evidence="1 2" key="1">
    <citation type="submission" date="2014-04" db="EMBL/GenBank/DDBJ databases">
        <authorList>
            <consortium name="DOE Joint Genome Institute"/>
            <person name="Kuo A."/>
            <person name="Kohler A."/>
            <person name="Nagy L.G."/>
            <person name="Floudas D."/>
            <person name="Copeland A."/>
            <person name="Barry K.W."/>
            <person name="Cichocki N."/>
            <person name="Veneault-Fourrey C."/>
            <person name="LaButti K."/>
            <person name="Lindquist E.A."/>
            <person name="Lipzen A."/>
            <person name="Lundell T."/>
            <person name="Morin E."/>
            <person name="Murat C."/>
            <person name="Sun H."/>
            <person name="Tunlid A."/>
            <person name="Henrissat B."/>
            <person name="Grigoriev I.V."/>
            <person name="Hibbett D.S."/>
            <person name="Martin F."/>
            <person name="Nordberg H.P."/>
            <person name="Cantor M.N."/>
            <person name="Hua S.X."/>
        </authorList>
    </citation>
    <scope>NUCLEOTIDE SEQUENCE [LARGE SCALE GENOMIC DNA]</scope>
    <source>
        <strain evidence="1 2">Foug A</strain>
    </source>
</reference>
<dbReference type="HOGENOM" id="CLU_1876640_0_0_1"/>
<dbReference type="AlphaFoldDB" id="A0A0C3DI63"/>
<dbReference type="Proteomes" id="UP000053989">
    <property type="component" value="Unassembled WGS sequence"/>
</dbReference>
<keyword evidence="2" id="KW-1185">Reference proteome</keyword>
<dbReference type="InParanoid" id="A0A0C3DI63"/>
<sequence length="136" mass="15104">MLDKENEPLSASLYATSIFEHGCLKERPLVSLSGFINTHSPSIEFSCRHWPSSTDIKNKALSASPHASASLDAKERIFDKILEDQEAMFVCAARCRKILDTIEKGVRDDLLQAYGVQVKSSPITGGTPYFQADYYS</sequence>
<proteinExistence type="predicted"/>
<gene>
    <name evidence="1" type="ORF">SCLCIDRAFT_29938</name>
</gene>
<evidence type="ECO:0000313" key="2">
    <source>
        <dbReference type="Proteomes" id="UP000053989"/>
    </source>
</evidence>
<protein>
    <submittedName>
        <fullName evidence="1">Uncharacterized protein</fullName>
    </submittedName>
</protein>
<reference evidence="2" key="2">
    <citation type="submission" date="2015-01" db="EMBL/GenBank/DDBJ databases">
        <title>Evolutionary Origins and Diversification of the Mycorrhizal Mutualists.</title>
        <authorList>
            <consortium name="DOE Joint Genome Institute"/>
            <consortium name="Mycorrhizal Genomics Consortium"/>
            <person name="Kohler A."/>
            <person name="Kuo A."/>
            <person name="Nagy L.G."/>
            <person name="Floudas D."/>
            <person name="Copeland A."/>
            <person name="Barry K.W."/>
            <person name="Cichocki N."/>
            <person name="Veneault-Fourrey C."/>
            <person name="LaButti K."/>
            <person name="Lindquist E.A."/>
            <person name="Lipzen A."/>
            <person name="Lundell T."/>
            <person name="Morin E."/>
            <person name="Murat C."/>
            <person name="Riley R."/>
            <person name="Ohm R."/>
            <person name="Sun H."/>
            <person name="Tunlid A."/>
            <person name="Henrissat B."/>
            <person name="Grigoriev I.V."/>
            <person name="Hibbett D.S."/>
            <person name="Martin F."/>
        </authorList>
    </citation>
    <scope>NUCLEOTIDE SEQUENCE [LARGE SCALE GENOMIC DNA]</scope>
    <source>
        <strain evidence="2">Foug A</strain>
    </source>
</reference>
<accession>A0A0C3DI63</accession>
<name>A0A0C3DI63_9AGAM</name>
<evidence type="ECO:0000313" key="1">
    <source>
        <dbReference type="EMBL" id="KIM56034.1"/>
    </source>
</evidence>
<organism evidence="1 2">
    <name type="scientific">Scleroderma citrinum Foug A</name>
    <dbReference type="NCBI Taxonomy" id="1036808"/>
    <lineage>
        <taxon>Eukaryota</taxon>
        <taxon>Fungi</taxon>
        <taxon>Dikarya</taxon>
        <taxon>Basidiomycota</taxon>
        <taxon>Agaricomycotina</taxon>
        <taxon>Agaricomycetes</taxon>
        <taxon>Agaricomycetidae</taxon>
        <taxon>Boletales</taxon>
        <taxon>Sclerodermatineae</taxon>
        <taxon>Sclerodermataceae</taxon>
        <taxon>Scleroderma</taxon>
    </lineage>
</organism>
<dbReference type="EMBL" id="KN822124">
    <property type="protein sequence ID" value="KIM56034.1"/>
    <property type="molecule type" value="Genomic_DNA"/>
</dbReference>